<protein>
    <submittedName>
        <fullName evidence="1">Citrate (Si)-synthase</fullName>
    </submittedName>
</protein>
<reference evidence="1" key="1">
    <citation type="journal article" date="2013" name="Environ. Microbiol.">
        <title>Microbiota from the distal guts of lean and obese adolescents exhibit partial functional redundancy besides clear differences in community structure.</title>
        <authorList>
            <person name="Ferrer M."/>
            <person name="Ruiz A."/>
            <person name="Lanza F."/>
            <person name="Haange S.B."/>
            <person name="Oberbach A."/>
            <person name="Till H."/>
            <person name="Bargiela R."/>
            <person name="Campoy C."/>
            <person name="Segura M.T."/>
            <person name="Richter M."/>
            <person name="von Bergen M."/>
            <person name="Seifert J."/>
            <person name="Suarez A."/>
        </authorList>
    </citation>
    <scope>NUCLEOTIDE SEQUENCE</scope>
</reference>
<dbReference type="InterPro" id="IPR016142">
    <property type="entry name" value="Citrate_synth-like_lrg_a-sub"/>
</dbReference>
<dbReference type="InterPro" id="IPR002020">
    <property type="entry name" value="Citrate_synthase"/>
</dbReference>
<dbReference type="GO" id="GO:0046912">
    <property type="term" value="F:acyltransferase activity, acyl groups converted into alkyl on transfer"/>
    <property type="evidence" value="ECO:0007669"/>
    <property type="project" value="InterPro"/>
</dbReference>
<name>K1U627_9ZZZZ</name>
<dbReference type="InterPro" id="IPR036969">
    <property type="entry name" value="Citrate_synthase_sf"/>
</dbReference>
<evidence type="ECO:0000313" key="1">
    <source>
        <dbReference type="EMBL" id="EKC66936.1"/>
    </source>
</evidence>
<organism evidence="1">
    <name type="scientific">human gut metagenome</name>
    <dbReference type="NCBI Taxonomy" id="408170"/>
    <lineage>
        <taxon>unclassified sequences</taxon>
        <taxon>metagenomes</taxon>
        <taxon>organismal metagenomes</taxon>
    </lineage>
</organism>
<accession>K1U627</accession>
<feature type="non-terminal residue" evidence="1">
    <location>
        <position position="134"/>
    </location>
</feature>
<dbReference type="EMBL" id="AJWZ01003908">
    <property type="protein sequence ID" value="EKC66936.1"/>
    <property type="molecule type" value="Genomic_DNA"/>
</dbReference>
<gene>
    <name evidence="1" type="ORF">OBE_05694</name>
</gene>
<dbReference type="AlphaFoldDB" id="K1U627"/>
<dbReference type="SUPFAM" id="SSF48256">
    <property type="entry name" value="Citrate synthase"/>
    <property type="match status" value="1"/>
</dbReference>
<sequence>MNERFQKLCRDYKIQTAIDPRLYDKYNVKRGLRNNDGSGVVVGLTNICCVHGYVIDEGEKRPAPGQLIYRGYDICDLINGVEKDGRYGFEETAYLLLFGNLPDKEHLEDFKKIVTHYRTLPPYFAEDVLMRCPS</sequence>
<proteinExistence type="predicted"/>
<dbReference type="Pfam" id="PF00285">
    <property type="entry name" value="Citrate_synt"/>
    <property type="match status" value="1"/>
</dbReference>
<dbReference type="Gene3D" id="1.10.580.10">
    <property type="entry name" value="Citrate Synthase, domain 1"/>
    <property type="match status" value="1"/>
</dbReference>
<comment type="caution">
    <text evidence="1">The sequence shown here is derived from an EMBL/GenBank/DDBJ whole genome shotgun (WGS) entry which is preliminary data.</text>
</comment>